<dbReference type="PANTHER" id="PTHR13691">
    <property type="entry name" value="RIBOSOMAL PROTEIN L2"/>
    <property type="match status" value="1"/>
</dbReference>
<evidence type="ECO:0000259" key="10">
    <source>
        <dbReference type="SMART" id="SM01383"/>
    </source>
</evidence>
<dbReference type="InterPro" id="IPR012340">
    <property type="entry name" value="NA-bd_OB-fold"/>
</dbReference>
<evidence type="ECO:0000256" key="6">
    <source>
        <dbReference type="ARBA" id="ARBA00035242"/>
    </source>
</evidence>
<evidence type="ECO:0000313" key="11">
    <source>
        <dbReference type="EMBL" id="MCR6098342.1"/>
    </source>
</evidence>
<dbReference type="FunFam" id="2.40.50.140:FF:000003">
    <property type="entry name" value="50S ribosomal protein L2"/>
    <property type="match status" value="1"/>
</dbReference>
<name>A0A9Q4G0T7_SALAG</name>
<dbReference type="FunFam" id="2.30.30.30:FF:000001">
    <property type="entry name" value="50S ribosomal protein L2"/>
    <property type="match status" value="1"/>
</dbReference>
<comment type="caution">
    <text evidence="11">The sequence shown here is derived from an EMBL/GenBank/DDBJ whole genome shotgun (WGS) entry which is preliminary data.</text>
</comment>
<dbReference type="GO" id="GO:0002181">
    <property type="term" value="P:cytoplasmic translation"/>
    <property type="evidence" value="ECO:0007669"/>
    <property type="project" value="TreeGrafter"/>
</dbReference>
<keyword evidence="12" id="KW-1185">Reference proteome</keyword>
<comment type="function">
    <text evidence="7">One of the primary rRNA binding proteins. Required for association of the 30S and 50S subunits to form the 70S ribosome, for tRNA binding and peptide bond formation. It has been suggested to have peptidyltransferase activity; this is somewhat controversial. Makes several contacts with the 16S rRNA in the 70S ribosome.</text>
</comment>
<feature type="domain" description="Large ribosomal subunit protein uL2 RNA-binding" evidence="10">
    <location>
        <begin position="42"/>
        <end position="118"/>
    </location>
</feature>
<dbReference type="GO" id="GO:0015934">
    <property type="term" value="C:large ribosomal subunit"/>
    <property type="evidence" value="ECO:0007669"/>
    <property type="project" value="InterPro"/>
</dbReference>
<feature type="domain" description="Large ribosomal subunit protein uL2 C-terminal" evidence="9">
    <location>
        <begin position="124"/>
        <end position="253"/>
    </location>
</feature>
<evidence type="ECO:0000259" key="9">
    <source>
        <dbReference type="SMART" id="SM01382"/>
    </source>
</evidence>
<evidence type="ECO:0000256" key="2">
    <source>
        <dbReference type="ARBA" id="ARBA00022730"/>
    </source>
</evidence>
<dbReference type="SUPFAM" id="SSF50249">
    <property type="entry name" value="Nucleic acid-binding proteins"/>
    <property type="match status" value="1"/>
</dbReference>
<keyword evidence="5 7" id="KW-0687">Ribonucleoprotein</keyword>
<proteinExistence type="inferred from homology"/>
<dbReference type="InterPro" id="IPR005880">
    <property type="entry name" value="Ribosomal_uL2_bac/org-type"/>
</dbReference>
<dbReference type="Proteomes" id="UP001057753">
    <property type="component" value="Unassembled WGS sequence"/>
</dbReference>
<dbReference type="NCBIfam" id="TIGR01171">
    <property type="entry name" value="rplB_bact"/>
    <property type="match status" value="1"/>
</dbReference>
<evidence type="ECO:0000256" key="1">
    <source>
        <dbReference type="ARBA" id="ARBA00005636"/>
    </source>
</evidence>
<dbReference type="GO" id="GO:0019843">
    <property type="term" value="F:rRNA binding"/>
    <property type="evidence" value="ECO:0007669"/>
    <property type="project" value="UniProtKB-UniRule"/>
</dbReference>
<evidence type="ECO:0000256" key="4">
    <source>
        <dbReference type="ARBA" id="ARBA00022980"/>
    </source>
</evidence>
<dbReference type="InterPro" id="IPR002171">
    <property type="entry name" value="Ribosomal_uL2"/>
</dbReference>
<keyword evidence="3 7" id="KW-0694">RNA-binding</keyword>
<evidence type="ECO:0000313" key="12">
    <source>
        <dbReference type="Proteomes" id="UP001057753"/>
    </source>
</evidence>
<organism evidence="11 12">
    <name type="scientific">Salipaludibacillus agaradhaerens</name>
    <name type="common">Bacillus agaradhaerens</name>
    <dbReference type="NCBI Taxonomy" id="76935"/>
    <lineage>
        <taxon>Bacteria</taxon>
        <taxon>Bacillati</taxon>
        <taxon>Bacillota</taxon>
        <taxon>Bacilli</taxon>
        <taxon>Bacillales</taxon>
        <taxon>Bacillaceae</taxon>
    </lineage>
</organism>
<dbReference type="InterPro" id="IPR014726">
    <property type="entry name" value="Ribosomal_uL2_dom3"/>
</dbReference>
<dbReference type="PROSITE" id="PS00467">
    <property type="entry name" value="RIBOSOMAL_L2"/>
    <property type="match status" value="1"/>
</dbReference>
<dbReference type="InterPro" id="IPR008991">
    <property type="entry name" value="Translation_prot_SH3-like_sf"/>
</dbReference>
<comment type="similarity">
    <text evidence="1 7">Belongs to the universal ribosomal protein uL2 family.</text>
</comment>
<evidence type="ECO:0000256" key="7">
    <source>
        <dbReference type="HAMAP-Rule" id="MF_01320"/>
    </source>
</evidence>
<dbReference type="Gene3D" id="2.40.50.140">
    <property type="entry name" value="Nucleic acid-binding proteins"/>
    <property type="match status" value="1"/>
</dbReference>
<dbReference type="HAMAP" id="MF_01320_B">
    <property type="entry name" value="Ribosomal_uL2_B"/>
    <property type="match status" value="1"/>
</dbReference>
<accession>A0A9Q4G0T7</accession>
<dbReference type="OrthoDB" id="9778722at2"/>
<dbReference type="GO" id="GO:0003735">
    <property type="term" value="F:structural constituent of ribosome"/>
    <property type="evidence" value="ECO:0007669"/>
    <property type="project" value="InterPro"/>
</dbReference>
<dbReference type="Gene3D" id="4.10.950.10">
    <property type="entry name" value="Ribosomal protein L2, domain 3"/>
    <property type="match status" value="1"/>
</dbReference>
<keyword evidence="4 7" id="KW-0689">Ribosomal protein</keyword>
<evidence type="ECO:0000256" key="8">
    <source>
        <dbReference type="SAM" id="MobiDB-lite"/>
    </source>
</evidence>
<sequence>MAIKKYKPTTNGRRGMTTLDFQDLTTDKPEKSLLAPLTKRGGRNNQGRLTVRHQGGGHKRQYRIIDFKRDKDGIPGRVATIEYDPNRSANIALINYADGEKRYIIAPKNLTVGMEIMSGKDADIKIGNALQLRDIPVGTVIHNIELRPGKGAQLVRSAGAEAQVLGKEGDYVLVRLRSGETRLILSTCRASIGQVGNVEHELVKIGKAGRSRWMGKRPTVRGSVMNPVDHPHGGGEGRAPIGRKSPMSPWGKPTLGYKTRKKNKDTDKYIVRRRKK</sequence>
<dbReference type="GO" id="GO:0016740">
    <property type="term" value="F:transferase activity"/>
    <property type="evidence" value="ECO:0007669"/>
    <property type="project" value="InterPro"/>
</dbReference>
<dbReference type="PIRSF" id="PIRSF002158">
    <property type="entry name" value="Ribosomal_L2"/>
    <property type="match status" value="1"/>
</dbReference>
<evidence type="ECO:0000256" key="3">
    <source>
        <dbReference type="ARBA" id="ARBA00022884"/>
    </source>
</evidence>
<dbReference type="Gene3D" id="2.30.30.30">
    <property type="match status" value="1"/>
</dbReference>
<dbReference type="SUPFAM" id="SSF50104">
    <property type="entry name" value="Translation proteins SH3-like domain"/>
    <property type="match status" value="1"/>
</dbReference>
<dbReference type="FunFam" id="4.10.950.10:FF:000001">
    <property type="entry name" value="50S ribosomal protein L2"/>
    <property type="match status" value="1"/>
</dbReference>
<keyword evidence="2 7" id="KW-0699">rRNA-binding</keyword>
<dbReference type="InterPro" id="IPR014722">
    <property type="entry name" value="Rib_uL2_dom2"/>
</dbReference>
<dbReference type="SMART" id="SM01382">
    <property type="entry name" value="Ribosomal_L2_C"/>
    <property type="match status" value="1"/>
</dbReference>
<evidence type="ECO:0000256" key="5">
    <source>
        <dbReference type="ARBA" id="ARBA00023274"/>
    </source>
</evidence>
<dbReference type="InterPro" id="IPR022669">
    <property type="entry name" value="Ribosomal_uL2_C"/>
</dbReference>
<dbReference type="Pfam" id="PF00181">
    <property type="entry name" value="Ribosomal_L2_N"/>
    <property type="match status" value="1"/>
</dbReference>
<dbReference type="PANTHER" id="PTHR13691:SF5">
    <property type="entry name" value="LARGE RIBOSOMAL SUBUNIT PROTEIN UL2M"/>
    <property type="match status" value="1"/>
</dbReference>
<dbReference type="EMBL" id="JABXYM010000001">
    <property type="protein sequence ID" value="MCR6098342.1"/>
    <property type="molecule type" value="Genomic_DNA"/>
</dbReference>
<dbReference type="Pfam" id="PF03947">
    <property type="entry name" value="Ribosomal_L2_C"/>
    <property type="match status" value="1"/>
</dbReference>
<dbReference type="AlphaFoldDB" id="A0A9Q4G0T7"/>
<dbReference type="InterPro" id="IPR022666">
    <property type="entry name" value="Ribosomal_uL2_RNA-bd_dom"/>
</dbReference>
<feature type="region of interest" description="Disordered" evidence="8">
    <location>
        <begin position="217"/>
        <end position="276"/>
    </location>
</feature>
<dbReference type="InterPro" id="IPR022671">
    <property type="entry name" value="Ribosomal_uL2_CS"/>
</dbReference>
<comment type="subunit">
    <text evidence="7">Part of the 50S ribosomal subunit. Forms a bridge to the 30S subunit in the 70S ribosome.</text>
</comment>
<protein>
    <recommendedName>
        <fullName evidence="6 7">Large ribosomal subunit protein uL2</fullName>
    </recommendedName>
</protein>
<feature type="region of interest" description="Disordered" evidence="8">
    <location>
        <begin position="37"/>
        <end position="58"/>
    </location>
</feature>
<reference evidence="11" key="1">
    <citation type="submission" date="2020-06" db="EMBL/GenBank/DDBJ databases">
        <title>Insight into the genomes of haloalkaliphilic bacilli from Kenyan soda lakes.</title>
        <authorList>
            <person name="Mwirichia R."/>
            <person name="Villamizar G.C."/>
            <person name="Poehlein A."/>
            <person name="Mugweru J."/>
            <person name="Kipnyargis A."/>
            <person name="Kiplimo D."/>
            <person name="Orwa P."/>
            <person name="Daniel R."/>
        </authorList>
    </citation>
    <scope>NUCLEOTIDE SEQUENCE</scope>
    <source>
        <strain evidence="11">B1096_S55</strain>
    </source>
</reference>
<dbReference type="SMART" id="SM01383">
    <property type="entry name" value="Ribosomal_L2"/>
    <property type="match status" value="1"/>
</dbReference>
<gene>
    <name evidence="7 11" type="primary">rplB</name>
    <name evidence="11" type="ORF">HXA33_17570</name>
</gene>
<dbReference type="RefSeq" id="WP_078578519.1">
    <property type="nucleotide sequence ID" value="NZ_JABXYM010000001.1"/>
</dbReference>